<reference evidence="1 2" key="1">
    <citation type="journal article" date="2019" name="Sci. Rep.">
        <title>Orb-weaving spider Araneus ventricosus genome elucidates the spidroin gene catalogue.</title>
        <authorList>
            <person name="Kono N."/>
            <person name="Nakamura H."/>
            <person name="Ohtoshi R."/>
            <person name="Moran D.A.P."/>
            <person name="Shinohara A."/>
            <person name="Yoshida Y."/>
            <person name="Fujiwara M."/>
            <person name="Mori M."/>
            <person name="Tomita M."/>
            <person name="Arakawa K."/>
        </authorList>
    </citation>
    <scope>NUCLEOTIDE SEQUENCE [LARGE SCALE GENOMIC DNA]</scope>
</reference>
<proteinExistence type="predicted"/>
<comment type="caution">
    <text evidence="1">The sequence shown here is derived from an EMBL/GenBank/DDBJ whole genome shotgun (WGS) entry which is preliminary data.</text>
</comment>
<evidence type="ECO:0000313" key="2">
    <source>
        <dbReference type="Proteomes" id="UP000499080"/>
    </source>
</evidence>
<dbReference type="Proteomes" id="UP000499080">
    <property type="component" value="Unassembled WGS sequence"/>
</dbReference>
<accession>A0A4Y2M1L6</accession>
<organism evidence="1 2">
    <name type="scientific">Araneus ventricosus</name>
    <name type="common">Orbweaver spider</name>
    <name type="synonym">Epeira ventricosa</name>
    <dbReference type="NCBI Taxonomy" id="182803"/>
    <lineage>
        <taxon>Eukaryota</taxon>
        <taxon>Metazoa</taxon>
        <taxon>Ecdysozoa</taxon>
        <taxon>Arthropoda</taxon>
        <taxon>Chelicerata</taxon>
        <taxon>Arachnida</taxon>
        <taxon>Araneae</taxon>
        <taxon>Araneomorphae</taxon>
        <taxon>Entelegynae</taxon>
        <taxon>Araneoidea</taxon>
        <taxon>Araneidae</taxon>
        <taxon>Araneus</taxon>
    </lineage>
</organism>
<dbReference type="OrthoDB" id="6134037at2759"/>
<dbReference type="AlphaFoldDB" id="A0A4Y2M1L6"/>
<evidence type="ECO:0000313" key="1">
    <source>
        <dbReference type="EMBL" id="GBN20938.1"/>
    </source>
</evidence>
<gene>
    <name evidence="1" type="ORF">AVEN_25232_1</name>
</gene>
<evidence type="ECO:0008006" key="3">
    <source>
        <dbReference type="Google" id="ProtNLM"/>
    </source>
</evidence>
<dbReference type="EMBL" id="BGPR01006676">
    <property type="protein sequence ID" value="GBN20938.1"/>
    <property type="molecule type" value="Genomic_DNA"/>
</dbReference>
<name>A0A4Y2M1L6_ARAVE</name>
<keyword evidence="2" id="KW-1185">Reference proteome</keyword>
<protein>
    <recommendedName>
        <fullName evidence="3">Tesmin/TSO1-like CXC domain-containing protein</fullName>
    </recommendedName>
</protein>
<sequence>MRYDCFNKLVDQASSAVLLSKLLPTTEDAHQHCRRTFHHVQTWQDQCVNPSSWGRKLVTKSLTPIYTTKEPAPAKIASRITCGCNKGCGKKCKCVRTNLHCTTLYRNCRGQSCIYTEAIDIIEEEEEYNDII</sequence>